<reference evidence="1 2" key="1">
    <citation type="submission" date="2017-10" db="EMBL/GenBank/DDBJ databases">
        <title>Comparative genomics in systemic dimorphic fungi from Ajellomycetaceae.</title>
        <authorList>
            <person name="Munoz J.F."/>
            <person name="Mcewen J.G."/>
            <person name="Clay O.K."/>
            <person name="Cuomo C.A."/>
        </authorList>
    </citation>
    <scope>NUCLEOTIDE SEQUENCE [LARGE SCALE GENOMIC DNA]</scope>
    <source>
        <strain evidence="1 2">UAMH7299</strain>
    </source>
</reference>
<proteinExistence type="predicted"/>
<dbReference type="EMBL" id="PDNA01000142">
    <property type="protein sequence ID" value="PGH10749.1"/>
    <property type="molecule type" value="Genomic_DNA"/>
</dbReference>
<comment type="caution">
    <text evidence="1">The sequence shown here is derived from an EMBL/GenBank/DDBJ whole genome shotgun (WGS) entry which is preliminary data.</text>
</comment>
<evidence type="ECO:0000313" key="1">
    <source>
        <dbReference type="EMBL" id="PGH10749.1"/>
    </source>
</evidence>
<accession>A0A2B7XP41</accession>
<dbReference type="Proteomes" id="UP000224634">
    <property type="component" value="Unassembled WGS sequence"/>
</dbReference>
<dbReference type="STRING" id="1447883.A0A2B7XP41"/>
<dbReference type="OrthoDB" id="5308969at2759"/>
<gene>
    <name evidence="1" type="ORF">AJ80_07399</name>
</gene>
<sequence>MAQTSSCCEISITVAGAEYLVGLLTELQPEDGPACETPIELDVPIHNHLPVILDAIANVLVSLPQGEVIAVGFQQRSDDTGGQVTLKLATNSGELSDRTLQHAQHILNRLQRLGKQFYDTRKERKQEQERSTTHETALGRVLSSWMDETSFPKWLQDDVHWFRAEVYTFSLGKIRQRLYKPWGRTTRAQGFIDSVANLPDDKDLKRR</sequence>
<organism evidence="1 2">
    <name type="scientific">Polytolypa hystricis (strain UAMH7299)</name>
    <dbReference type="NCBI Taxonomy" id="1447883"/>
    <lineage>
        <taxon>Eukaryota</taxon>
        <taxon>Fungi</taxon>
        <taxon>Dikarya</taxon>
        <taxon>Ascomycota</taxon>
        <taxon>Pezizomycotina</taxon>
        <taxon>Eurotiomycetes</taxon>
        <taxon>Eurotiomycetidae</taxon>
        <taxon>Onygenales</taxon>
        <taxon>Onygenales incertae sedis</taxon>
        <taxon>Polytolypa</taxon>
    </lineage>
</organism>
<keyword evidence="2" id="KW-1185">Reference proteome</keyword>
<protein>
    <submittedName>
        <fullName evidence="1">Uncharacterized protein</fullName>
    </submittedName>
</protein>
<name>A0A2B7XP41_POLH7</name>
<evidence type="ECO:0000313" key="2">
    <source>
        <dbReference type="Proteomes" id="UP000224634"/>
    </source>
</evidence>
<dbReference type="AlphaFoldDB" id="A0A2B7XP41"/>